<keyword evidence="6 8" id="KW-1133">Transmembrane helix</keyword>
<evidence type="ECO:0000256" key="3">
    <source>
        <dbReference type="ARBA" id="ARBA00022448"/>
    </source>
</evidence>
<evidence type="ECO:0000313" key="11">
    <source>
        <dbReference type="RefSeq" id="XP_019637213.1"/>
    </source>
</evidence>
<dbReference type="PANTHER" id="PTHR11101">
    <property type="entry name" value="PHOSPHATE TRANSPORTER"/>
    <property type="match status" value="1"/>
</dbReference>
<evidence type="ECO:0000256" key="2">
    <source>
        <dbReference type="ARBA" id="ARBA00009916"/>
    </source>
</evidence>
<feature type="transmembrane region" description="Helical" evidence="8">
    <location>
        <begin position="570"/>
        <end position="591"/>
    </location>
</feature>
<accession>A0A6P5A626</accession>
<reference evidence="11 12" key="1">
    <citation type="submission" date="2025-04" db="UniProtKB">
        <authorList>
            <consortium name="RefSeq"/>
        </authorList>
    </citation>
    <scope>IDENTIFICATION</scope>
    <source>
        <tissue evidence="11 12">Gonad</tissue>
    </source>
</reference>
<feature type="transmembrane region" description="Helical" evidence="8">
    <location>
        <begin position="6"/>
        <end position="24"/>
    </location>
</feature>
<feature type="transmembrane region" description="Helical" evidence="8">
    <location>
        <begin position="145"/>
        <end position="168"/>
    </location>
</feature>
<dbReference type="GO" id="GO:0016020">
    <property type="term" value="C:membrane"/>
    <property type="evidence" value="ECO:0007669"/>
    <property type="project" value="UniProtKB-SubCell"/>
</dbReference>
<feature type="transmembrane region" description="Helical" evidence="8">
    <location>
        <begin position="113"/>
        <end position="133"/>
    </location>
</feature>
<feature type="transmembrane region" description="Helical" evidence="8">
    <location>
        <begin position="84"/>
        <end position="106"/>
    </location>
</feature>
<organism evidence="10 12">
    <name type="scientific">Branchiostoma belcheri</name>
    <name type="common">Amphioxus</name>
    <dbReference type="NCBI Taxonomy" id="7741"/>
    <lineage>
        <taxon>Eukaryota</taxon>
        <taxon>Metazoa</taxon>
        <taxon>Chordata</taxon>
        <taxon>Cephalochordata</taxon>
        <taxon>Leptocardii</taxon>
        <taxon>Amphioxiformes</taxon>
        <taxon>Branchiostomatidae</taxon>
        <taxon>Branchiostoma</taxon>
    </lineage>
</organism>
<gene>
    <name evidence="11 12" type="primary">LOC109479663</name>
</gene>
<keyword evidence="4 8" id="KW-0592">Phosphate transport</keyword>
<feature type="transmembrane region" description="Helical" evidence="8">
    <location>
        <begin position="45"/>
        <end position="64"/>
    </location>
</feature>
<evidence type="ECO:0000256" key="4">
    <source>
        <dbReference type="ARBA" id="ARBA00022592"/>
    </source>
</evidence>
<keyword evidence="7 8" id="KW-0472">Membrane</keyword>
<keyword evidence="5 8" id="KW-0812">Transmembrane</keyword>
<protein>
    <recommendedName>
        <fullName evidence="8">Phosphate transporter</fullName>
    </recommendedName>
</protein>
<evidence type="ECO:0000256" key="8">
    <source>
        <dbReference type="RuleBase" id="RU363058"/>
    </source>
</evidence>
<feature type="region of interest" description="Disordered" evidence="9">
    <location>
        <begin position="323"/>
        <end position="346"/>
    </location>
</feature>
<comment type="function">
    <text evidence="8">Sodium-phosphate symporter.</text>
</comment>
<feature type="compositionally biased region" description="Basic and acidic residues" evidence="9">
    <location>
        <begin position="251"/>
        <end position="267"/>
    </location>
</feature>
<evidence type="ECO:0000256" key="1">
    <source>
        <dbReference type="ARBA" id="ARBA00004141"/>
    </source>
</evidence>
<evidence type="ECO:0000256" key="7">
    <source>
        <dbReference type="ARBA" id="ARBA00023136"/>
    </source>
</evidence>
<comment type="subcellular location">
    <subcellularLocation>
        <location evidence="1 8">Membrane</location>
        <topology evidence="1 8">Multi-pass membrane protein</topology>
    </subcellularLocation>
</comment>
<dbReference type="GeneID" id="109479663"/>
<comment type="similarity">
    <text evidence="2 8">Belongs to the inorganic phosphate transporter (PiT) (TC 2.A.20) family.</text>
</comment>
<feature type="transmembrane region" description="Helical" evidence="8">
    <location>
        <begin position="180"/>
        <end position="199"/>
    </location>
</feature>
<name>A0A6P5A626_BRABE</name>
<dbReference type="GO" id="GO:0005315">
    <property type="term" value="F:phosphate transmembrane transporter activity"/>
    <property type="evidence" value="ECO:0007669"/>
    <property type="project" value="InterPro"/>
</dbReference>
<dbReference type="KEGG" id="bbel:109479663"/>
<evidence type="ECO:0000256" key="5">
    <source>
        <dbReference type="ARBA" id="ARBA00022692"/>
    </source>
</evidence>
<dbReference type="InterPro" id="IPR001204">
    <property type="entry name" value="Phos_transporter"/>
</dbReference>
<dbReference type="Proteomes" id="UP000515135">
    <property type="component" value="Unplaced"/>
</dbReference>
<dbReference type="RefSeq" id="XP_019637221.1">
    <property type="nucleotide sequence ID" value="XM_019781662.1"/>
</dbReference>
<keyword evidence="10" id="KW-1185">Reference proteome</keyword>
<evidence type="ECO:0000313" key="10">
    <source>
        <dbReference type="Proteomes" id="UP000515135"/>
    </source>
</evidence>
<evidence type="ECO:0000256" key="6">
    <source>
        <dbReference type="ARBA" id="ARBA00022989"/>
    </source>
</evidence>
<dbReference type="AlphaFoldDB" id="A0A6P5A626"/>
<feature type="region of interest" description="Disordered" evidence="9">
    <location>
        <begin position="251"/>
        <end position="271"/>
    </location>
</feature>
<dbReference type="Pfam" id="PF01384">
    <property type="entry name" value="PHO4"/>
    <property type="match status" value="1"/>
</dbReference>
<dbReference type="GO" id="GO:0035435">
    <property type="term" value="P:phosphate ion transmembrane transport"/>
    <property type="evidence" value="ECO:0007669"/>
    <property type="project" value="TreeGrafter"/>
</dbReference>
<dbReference type="OrthoDB" id="260807at2759"/>
<feature type="transmembrane region" description="Helical" evidence="8">
    <location>
        <begin position="481"/>
        <end position="499"/>
    </location>
</feature>
<evidence type="ECO:0000256" key="9">
    <source>
        <dbReference type="SAM" id="MobiDB-lite"/>
    </source>
</evidence>
<feature type="transmembrane region" description="Helical" evidence="8">
    <location>
        <begin position="211"/>
        <end position="234"/>
    </location>
</feature>
<evidence type="ECO:0000313" key="12">
    <source>
        <dbReference type="RefSeq" id="XP_019637221.1"/>
    </source>
</evidence>
<dbReference type="RefSeq" id="XP_019637213.1">
    <property type="nucleotide sequence ID" value="XM_019781654.1"/>
</dbReference>
<sequence length="595" mass="64206">MEDVLWAVVVGFIIAFILAFAVGANDVANSVGTSVGAKVLTLRQACILASVFELLGAVLIGARVSDTIRKGIVDVNVYNGTEELLMFGNVAALSGSGIWLLVATFFRLPVSTTHSIVGATIGFTLVAAGTNGVNWSKVGLIIGSWVISPIMSGLITSVFFKFVEFFILKKDNAAERGLKFLPGFYAFTLIINLFSIFYTRTPLLGFDKIPLYGVFILSFGGGLLTGLMVWLFVVPWMRRKIQDMCGEEKNLVDSEHDRSKPHARPEPPDGSFVQKIQEESKANMSQSQSMWRQSIEHFANAFPITIIGNSVKYDKAQIINEKADSKDEEENLKNAASPPNGVIAPENGIIVPADANMNAKEKSYSPEANGHICNGDVVTNGDVVSNGDIASKEDTHYGTLLSKDVEEKLEDHEDPTSHLHIEETKDRPEVGKLFQFLQVLTAGFGAFAHGGNDVSNAIGPVVALWLVYQEGSVAQKSATPLWILAYGGAGMIIGLWVWGRRVIKTIGEDLTAITPSSGFTIEIGAATTVLIASNIGIPISTTHCKVGSIVFVGWLRSKASVDWKLFRNIVFAWIITLPVAGGVSAGIMALLRLAL</sequence>
<keyword evidence="3 8" id="KW-0813">Transport</keyword>
<proteinExistence type="inferred from homology"/>
<dbReference type="PANTHER" id="PTHR11101:SF80">
    <property type="entry name" value="PHOSPHATE TRANSPORTER"/>
    <property type="match status" value="1"/>
</dbReference>